<dbReference type="AlphaFoldDB" id="A0AA35WKM7"/>
<accession>A0AA35WKM7</accession>
<gene>
    <name evidence="2" type="ORF">GBAR_LOCUS13936</name>
</gene>
<name>A0AA35WKM7_GEOBA</name>
<dbReference type="EMBL" id="CASHTH010002040">
    <property type="protein sequence ID" value="CAI8023889.1"/>
    <property type="molecule type" value="Genomic_DNA"/>
</dbReference>
<organism evidence="2 3">
    <name type="scientific">Geodia barretti</name>
    <name type="common">Barrett's horny sponge</name>
    <dbReference type="NCBI Taxonomy" id="519541"/>
    <lineage>
        <taxon>Eukaryota</taxon>
        <taxon>Metazoa</taxon>
        <taxon>Porifera</taxon>
        <taxon>Demospongiae</taxon>
        <taxon>Heteroscleromorpha</taxon>
        <taxon>Tetractinellida</taxon>
        <taxon>Astrophorina</taxon>
        <taxon>Geodiidae</taxon>
        <taxon>Geodia</taxon>
    </lineage>
</organism>
<feature type="compositionally biased region" description="Basic and acidic residues" evidence="1">
    <location>
        <begin position="46"/>
        <end position="57"/>
    </location>
</feature>
<comment type="caution">
    <text evidence="2">The sequence shown here is derived from an EMBL/GenBank/DDBJ whole genome shotgun (WGS) entry which is preliminary data.</text>
</comment>
<feature type="region of interest" description="Disordered" evidence="1">
    <location>
        <begin position="17"/>
        <end position="70"/>
    </location>
</feature>
<evidence type="ECO:0000313" key="3">
    <source>
        <dbReference type="Proteomes" id="UP001174909"/>
    </source>
</evidence>
<sequence length="70" mass="8136">MYDFFFRLKHLLVPGRPARRNSRDSEMATSSDGEAVIRTGAKRKRQELQGEGKQEGHKKFKGEGNQVWTW</sequence>
<proteinExistence type="predicted"/>
<feature type="non-terminal residue" evidence="2">
    <location>
        <position position="70"/>
    </location>
</feature>
<evidence type="ECO:0000256" key="1">
    <source>
        <dbReference type="SAM" id="MobiDB-lite"/>
    </source>
</evidence>
<reference evidence="2" key="1">
    <citation type="submission" date="2023-03" db="EMBL/GenBank/DDBJ databases">
        <authorList>
            <person name="Steffen K."/>
            <person name="Cardenas P."/>
        </authorList>
    </citation>
    <scope>NUCLEOTIDE SEQUENCE</scope>
</reference>
<protein>
    <submittedName>
        <fullName evidence="2">Uncharacterized protein</fullName>
    </submittedName>
</protein>
<evidence type="ECO:0000313" key="2">
    <source>
        <dbReference type="EMBL" id="CAI8023889.1"/>
    </source>
</evidence>
<dbReference type="Proteomes" id="UP001174909">
    <property type="component" value="Unassembled WGS sequence"/>
</dbReference>
<keyword evidence="3" id="KW-1185">Reference proteome</keyword>